<organism evidence="3 4">
    <name type="scientific">Entomospira nematocerorum</name>
    <dbReference type="NCBI Taxonomy" id="2719987"/>
    <lineage>
        <taxon>Bacteria</taxon>
        <taxon>Pseudomonadati</taxon>
        <taxon>Spirochaetota</taxon>
        <taxon>Spirochaetia</taxon>
        <taxon>Spirochaetales</taxon>
        <taxon>Spirochaetaceae</taxon>
        <taxon>Entomospira</taxon>
    </lineage>
</organism>
<dbReference type="AlphaFoldDB" id="A0A968KXQ8"/>
<evidence type="ECO:0000256" key="2">
    <source>
        <dbReference type="SAM" id="Phobius"/>
    </source>
</evidence>
<keyword evidence="2" id="KW-0812">Transmembrane</keyword>
<keyword evidence="1" id="KW-0175">Coiled coil</keyword>
<proteinExistence type="predicted"/>
<keyword evidence="2" id="KW-0472">Membrane</keyword>
<feature type="coiled-coil region" evidence="1">
    <location>
        <begin position="70"/>
        <end position="97"/>
    </location>
</feature>
<protein>
    <recommendedName>
        <fullName evidence="5">PEGA domain-containing protein</fullName>
    </recommendedName>
</protein>
<feature type="transmembrane region" description="Helical" evidence="2">
    <location>
        <begin position="437"/>
        <end position="461"/>
    </location>
</feature>
<accession>A0A968KXQ8</accession>
<feature type="transmembrane region" description="Helical" evidence="2">
    <location>
        <begin position="388"/>
        <end position="409"/>
    </location>
</feature>
<dbReference type="RefSeq" id="WP_167703222.1">
    <property type="nucleotide sequence ID" value="NZ_CP118168.1"/>
</dbReference>
<keyword evidence="2" id="KW-1133">Transmembrane helix</keyword>
<dbReference type="Proteomes" id="UP000752013">
    <property type="component" value="Unassembled WGS sequence"/>
</dbReference>
<evidence type="ECO:0000313" key="3">
    <source>
        <dbReference type="EMBL" id="NIZ46772.1"/>
    </source>
</evidence>
<evidence type="ECO:0000313" key="4">
    <source>
        <dbReference type="Proteomes" id="UP000752013"/>
    </source>
</evidence>
<gene>
    <name evidence="3" type="ORF">HCT46_02395</name>
</gene>
<reference evidence="3" key="1">
    <citation type="submission" date="2020-03" db="EMBL/GenBank/DDBJ databases">
        <title>Spirochaetal bacteria isolated from arthropods constitute a novel genus Entomospira genus novum within the order Spirochaetales.</title>
        <authorList>
            <person name="Grana-Miraglia L."/>
            <person name="Sikutova S."/>
            <person name="Fingerle V."/>
            <person name="Sing A."/>
            <person name="Castillo-Ramirez S."/>
            <person name="Margos G."/>
            <person name="Rudolf I."/>
        </authorList>
    </citation>
    <scope>NUCLEOTIDE SEQUENCE</scope>
    <source>
        <strain evidence="3">BR208</strain>
    </source>
</reference>
<comment type="caution">
    <text evidence="3">The sequence shown here is derived from an EMBL/GenBank/DDBJ whole genome shotgun (WGS) entry which is preliminary data.</text>
</comment>
<dbReference type="EMBL" id="JAATLK010000001">
    <property type="protein sequence ID" value="NIZ46772.1"/>
    <property type="molecule type" value="Genomic_DNA"/>
</dbReference>
<evidence type="ECO:0008006" key="5">
    <source>
        <dbReference type="Google" id="ProtNLM"/>
    </source>
</evidence>
<keyword evidence="4" id="KW-1185">Reference proteome</keyword>
<name>A0A968KXQ8_9SPIO</name>
<evidence type="ECO:0000256" key="1">
    <source>
        <dbReference type="SAM" id="Coils"/>
    </source>
</evidence>
<sequence length="489" mass="56965">MVVLLFILCIGTFPVFAQTKLQTLESYDIHVARLDGSSPRESNFMQSLMHELGELPNHTVSRPELFFLNYRAREEQLYLLQRELEQLEDRLERMEEEKYPNLKIRTEVRRSVKRKKRDIQQFVQKPPRYTIPEILPIKIHKEPTIIRNAEINIEEDEEKPWDKISSNFWIFGDLLEVDSRTTFLHLTGYDVWKQEFITLYRGSFFWNQREQIIQQAVDMIRMQLLGRNWAAITVDNLPSDNFLIQWQDSSGVPRTPAIQDRSFSNLMLEEGRLRIYVAGYQRQSTFLNLQPNQRHNVVFNALHSADDDRFIQVNVAQADLFLDGLYVGSAPKTITARAGQIVSVVDRTGSDRPPIIYEIKEDDTEIILKFGLSLAEHQKLIKKAQQSFYIWAGVFILSLVLPIIFYNLYLDYKQKTDRYYMLGLRDEFYAAYRLKSLYGYTAIGTGVFSAGLLGVTIYQLYRYVNISANSPSSAVTEQAEESIENAKMS</sequence>